<feature type="compositionally biased region" description="Low complexity" evidence="1">
    <location>
        <begin position="32"/>
        <end position="45"/>
    </location>
</feature>
<evidence type="ECO:0000313" key="2">
    <source>
        <dbReference type="EMBL" id="KJY76782.1"/>
    </source>
</evidence>
<protein>
    <submittedName>
        <fullName evidence="2">Uncharacterized protein</fullName>
    </submittedName>
</protein>
<reference evidence="2" key="1">
    <citation type="journal article" date="2015" name="BMC Genomics">
        <title>Genome mining reveals unlocked bioactive potential of marine Gram-negative bacteria.</title>
        <authorList>
            <person name="Machado H."/>
            <person name="Sonnenschein E.C."/>
            <person name="Melchiorsen J."/>
            <person name="Gram L."/>
        </authorList>
    </citation>
    <scope>NUCLEOTIDE SEQUENCE</scope>
    <source>
        <strain evidence="2">S2052</strain>
    </source>
</reference>
<sequence>MKDINEIASSWKQKSQDKSAQTTQQVTKPSIPVVQQTQTPATPATSSNQMQVSSEFNQDLKDVLRPYSVEQRKHIMGFFGKMQENFSTQFTHMYGSEPDDEFAAFASELSIDDVERIVHHLRERLVAGKEWPPALALLSMLKDLPLNNEILEARHRILIKKDPQTRVEKYIFNRKNSYLKSLSEKNLAEEFKVLYINAYQEVQNNLDQTLDQREKDVEQNVLKVEPTETDREIERRMTQGIRPSGKVGSILSRIDKLRGAGESTSAENVSEAAWEEVTEPAKPVKQDTIDREQQALMEQILRETNGDNENL</sequence>
<evidence type="ECO:0000256" key="1">
    <source>
        <dbReference type="SAM" id="MobiDB-lite"/>
    </source>
</evidence>
<proteinExistence type="predicted"/>
<feature type="region of interest" description="Disordered" evidence="1">
    <location>
        <begin position="258"/>
        <end position="290"/>
    </location>
</feature>
<comment type="caution">
    <text evidence="2">The sequence shown here is derived from an EMBL/GenBank/DDBJ whole genome shotgun (WGS) entry which is preliminary data.</text>
</comment>
<dbReference type="AlphaFoldDB" id="A0A837GAA7"/>
<dbReference type="RefSeq" id="WP_045985233.1">
    <property type="nucleotide sequence ID" value="NZ_CP063052.1"/>
</dbReference>
<feature type="compositionally biased region" description="Polar residues" evidence="1">
    <location>
        <begin position="7"/>
        <end position="28"/>
    </location>
</feature>
<dbReference type="EMBL" id="JXXR01000003">
    <property type="protein sequence ID" value="KJY76782.1"/>
    <property type="molecule type" value="Genomic_DNA"/>
</dbReference>
<feature type="region of interest" description="Disordered" evidence="1">
    <location>
        <begin position="1"/>
        <end position="53"/>
    </location>
</feature>
<gene>
    <name evidence="2" type="ORF">TW71_05445</name>
</gene>
<name>A0A837GAA7_9VIBR</name>
<organism evidence="2">
    <name type="scientific">Vibrio coralliilyticus</name>
    <dbReference type="NCBI Taxonomy" id="190893"/>
    <lineage>
        <taxon>Bacteria</taxon>
        <taxon>Pseudomonadati</taxon>
        <taxon>Pseudomonadota</taxon>
        <taxon>Gammaproteobacteria</taxon>
        <taxon>Vibrionales</taxon>
        <taxon>Vibrionaceae</taxon>
        <taxon>Vibrio</taxon>
    </lineage>
</organism>
<accession>A0A837GAA7</accession>